<organism evidence="2">
    <name type="scientific">Magallana gigas</name>
    <name type="common">Pacific oyster</name>
    <name type="synonym">Crassostrea gigas</name>
    <dbReference type="NCBI Taxonomy" id="29159"/>
    <lineage>
        <taxon>Eukaryota</taxon>
        <taxon>Metazoa</taxon>
        <taxon>Spiralia</taxon>
        <taxon>Lophotrochozoa</taxon>
        <taxon>Mollusca</taxon>
        <taxon>Bivalvia</taxon>
        <taxon>Autobranchia</taxon>
        <taxon>Pteriomorphia</taxon>
        <taxon>Ostreida</taxon>
        <taxon>Ostreoidea</taxon>
        <taxon>Ostreidae</taxon>
        <taxon>Magallana</taxon>
    </lineage>
</organism>
<reference evidence="2" key="1">
    <citation type="journal article" date="2012" name="Nature">
        <title>The oyster genome reveals stress adaptation and complexity of shell formation.</title>
        <authorList>
            <person name="Zhang G."/>
            <person name="Fang X."/>
            <person name="Guo X."/>
            <person name="Li L."/>
            <person name="Luo R."/>
            <person name="Xu F."/>
            <person name="Yang P."/>
            <person name="Zhang L."/>
            <person name="Wang X."/>
            <person name="Qi H."/>
            <person name="Xiong Z."/>
            <person name="Que H."/>
            <person name="Xie Y."/>
            <person name="Holland P.W."/>
            <person name="Paps J."/>
            <person name="Zhu Y."/>
            <person name="Wu F."/>
            <person name="Chen Y."/>
            <person name="Wang J."/>
            <person name="Peng C."/>
            <person name="Meng J."/>
            <person name="Yang L."/>
            <person name="Liu J."/>
            <person name="Wen B."/>
            <person name="Zhang N."/>
            <person name="Huang Z."/>
            <person name="Zhu Q."/>
            <person name="Feng Y."/>
            <person name="Mount A."/>
            <person name="Hedgecock D."/>
            <person name="Xu Z."/>
            <person name="Liu Y."/>
            <person name="Domazet-Loso T."/>
            <person name="Du Y."/>
            <person name="Sun X."/>
            <person name="Zhang S."/>
            <person name="Liu B."/>
            <person name="Cheng P."/>
            <person name="Jiang X."/>
            <person name="Li J."/>
            <person name="Fan D."/>
            <person name="Wang W."/>
            <person name="Fu W."/>
            <person name="Wang T."/>
            <person name="Wang B."/>
            <person name="Zhang J."/>
            <person name="Peng Z."/>
            <person name="Li Y."/>
            <person name="Li N."/>
            <person name="Wang J."/>
            <person name="Chen M."/>
            <person name="He Y."/>
            <person name="Tan F."/>
            <person name="Song X."/>
            <person name="Zheng Q."/>
            <person name="Huang R."/>
            <person name="Yang H."/>
            <person name="Du X."/>
            <person name="Chen L."/>
            <person name="Yang M."/>
            <person name="Gaffney P.M."/>
            <person name="Wang S."/>
            <person name="Luo L."/>
            <person name="She Z."/>
            <person name="Ming Y."/>
            <person name="Huang W."/>
            <person name="Zhang S."/>
            <person name="Huang B."/>
            <person name="Zhang Y."/>
            <person name="Qu T."/>
            <person name="Ni P."/>
            <person name="Miao G."/>
            <person name="Wang J."/>
            <person name="Wang Q."/>
            <person name="Steinberg C.E."/>
            <person name="Wang H."/>
            <person name="Li N."/>
            <person name="Qian L."/>
            <person name="Zhang G."/>
            <person name="Li Y."/>
            <person name="Yang H."/>
            <person name="Liu X."/>
            <person name="Wang J."/>
            <person name="Yin Y."/>
            <person name="Wang J."/>
        </authorList>
    </citation>
    <scope>NUCLEOTIDE SEQUENCE [LARGE SCALE GENOMIC DNA]</scope>
    <source>
        <strain evidence="2">05x7-T-G4-1.051#20</strain>
    </source>
</reference>
<dbReference type="Gene3D" id="2.10.70.10">
    <property type="entry name" value="Complement Module, domain 1"/>
    <property type="match status" value="1"/>
</dbReference>
<proteinExistence type="predicted"/>
<protein>
    <submittedName>
        <fullName evidence="2">Uncharacterized protein</fullName>
    </submittedName>
</protein>
<keyword evidence="1" id="KW-1015">Disulfide bond</keyword>
<gene>
    <name evidence="2" type="ORF">CGI_10019377</name>
</gene>
<dbReference type="EMBL" id="JH818877">
    <property type="protein sequence ID" value="EKC25497.1"/>
    <property type="molecule type" value="Genomic_DNA"/>
</dbReference>
<dbReference type="InParanoid" id="K1PNA8"/>
<dbReference type="HOGENOM" id="CLU_903853_0_0_1"/>
<comment type="caution">
    <text evidence="1">Lacks conserved residue(s) required for the propagation of feature annotation.</text>
</comment>
<name>K1PNA8_MAGGI</name>
<feature type="disulfide bond" evidence="1">
    <location>
        <begin position="226"/>
        <end position="253"/>
    </location>
</feature>
<dbReference type="CDD" id="cd00033">
    <property type="entry name" value="CCP"/>
    <property type="match status" value="1"/>
</dbReference>
<accession>K1PNA8</accession>
<dbReference type="InterPro" id="IPR035976">
    <property type="entry name" value="Sushi/SCR/CCP_sf"/>
</dbReference>
<sequence>MAKWLARWPLTARRVGSKDYVACARDGWGSEEIGDTSGTLHIQAWLLDSCKKKFSRTFMMDKDNINTMFPTVDNVQFDSPYSLTSTIVSVQMKVFTPNNAGFVFYAGGSAMIDTSSDRYGAIIYGYTETEVFLWRPDKDTSNVFLVYVGGEWGNGESSQQASIVEVTVKVIDIDGSPCSRTDNCVSSWSSLTSICSPTDCPIPDDIPNAHKLHTGLTNGSTAMYACMQGYASSSYKSVIHCISGVWSSSDMNCNGSEARFLQLLPLKVLSFDKIISNFFTIYHRDFGPLGIEASTLTKQNDIKVKAVN</sequence>
<dbReference type="SUPFAM" id="SSF57535">
    <property type="entry name" value="Complement control module/SCR domain"/>
    <property type="match status" value="1"/>
</dbReference>
<dbReference type="InterPro" id="IPR000436">
    <property type="entry name" value="Sushi_SCR_CCP_dom"/>
</dbReference>
<keyword evidence="1" id="KW-0768">Sushi</keyword>
<evidence type="ECO:0000256" key="1">
    <source>
        <dbReference type="PROSITE-ProRule" id="PRU00302"/>
    </source>
</evidence>
<dbReference type="Pfam" id="PF00084">
    <property type="entry name" value="Sushi"/>
    <property type="match status" value="1"/>
</dbReference>
<dbReference type="SMART" id="SM00032">
    <property type="entry name" value="CCP"/>
    <property type="match status" value="1"/>
</dbReference>
<dbReference type="AlphaFoldDB" id="K1PNA8"/>
<dbReference type="PROSITE" id="PS50923">
    <property type="entry name" value="SUSHI"/>
    <property type="match status" value="1"/>
</dbReference>
<evidence type="ECO:0000313" key="2">
    <source>
        <dbReference type="EMBL" id="EKC25497.1"/>
    </source>
</evidence>